<dbReference type="InterPro" id="IPR015003">
    <property type="entry name" value="DUF1853"/>
</dbReference>
<evidence type="ECO:0000313" key="1">
    <source>
        <dbReference type="EMBL" id="MCX2981699.1"/>
    </source>
</evidence>
<dbReference type="Pfam" id="PF08907">
    <property type="entry name" value="DUF1853"/>
    <property type="match status" value="1"/>
</dbReference>
<protein>
    <submittedName>
        <fullName evidence="1">DUF1853 family protein</fullName>
    </submittedName>
</protein>
<dbReference type="EMBL" id="SHNN01000002">
    <property type="protein sequence ID" value="MCX2981699.1"/>
    <property type="molecule type" value="Genomic_DNA"/>
</dbReference>
<name>A0ABT3THE9_9GAMM</name>
<accession>A0ABT3THE9</accession>
<proteinExistence type="predicted"/>
<evidence type="ECO:0000313" key="2">
    <source>
        <dbReference type="Proteomes" id="UP001143362"/>
    </source>
</evidence>
<sequence>MLHLWDKLHHQQVRDLAWACFSPPLLNSKQLGDPEVGNCALELTPAREQLLLQLDASPGALEQHLAARVSTRLGLYFEALWHFFLAADESVELVAHNLPVRDGGRTLGEFDVIYWCLQRQQHVHLELALKYYLGLPGQDIWLGPNQRDRLSNKVQHLVQRQIRLSEQTASTAPLLELGVKKLRREIEVKGYLFDAPHERALPPAGLHAGNPLRRWLEVDEFASHNNDTARWLILTRQQWLAPVSVNPQCLLTTERATTLANEQFSQGRGPLMVAECDSQGLEYNRCFVTPPSWPIGDDLPPQVAPC</sequence>
<dbReference type="Proteomes" id="UP001143362">
    <property type="component" value="Unassembled WGS sequence"/>
</dbReference>
<keyword evidence="2" id="KW-1185">Reference proteome</keyword>
<gene>
    <name evidence="1" type="ORF">EYC98_12590</name>
</gene>
<comment type="caution">
    <text evidence="1">The sequence shown here is derived from an EMBL/GenBank/DDBJ whole genome shotgun (WGS) entry which is preliminary data.</text>
</comment>
<dbReference type="RefSeq" id="WP_279245695.1">
    <property type="nucleotide sequence ID" value="NZ_SHNN01000002.1"/>
</dbReference>
<reference evidence="1" key="1">
    <citation type="submission" date="2019-02" db="EMBL/GenBank/DDBJ databases">
        <authorList>
            <person name="Li S.-H."/>
        </authorList>
    </citation>
    <scope>NUCLEOTIDE SEQUENCE</scope>
    <source>
        <strain evidence="1">IMCC14734</strain>
    </source>
</reference>
<organism evidence="1 2">
    <name type="scientific">Candidatus Litorirhabdus singularis</name>
    <dbReference type="NCBI Taxonomy" id="2518993"/>
    <lineage>
        <taxon>Bacteria</taxon>
        <taxon>Pseudomonadati</taxon>
        <taxon>Pseudomonadota</taxon>
        <taxon>Gammaproteobacteria</taxon>
        <taxon>Cellvibrionales</taxon>
        <taxon>Halieaceae</taxon>
        <taxon>Candidatus Litorirhabdus</taxon>
    </lineage>
</organism>